<feature type="domain" description="YDG" evidence="18">
    <location>
        <begin position="540"/>
        <end position="703"/>
    </location>
</feature>
<evidence type="ECO:0000259" key="16">
    <source>
        <dbReference type="PROSITE" id="PS50053"/>
    </source>
</evidence>
<dbReference type="InterPro" id="IPR021991">
    <property type="entry name" value="TTD_dom"/>
</dbReference>
<dbReference type="Gene3D" id="3.10.20.90">
    <property type="entry name" value="Phosphatidylinositol 3-kinase Catalytic Subunit, Chain A, domain 1"/>
    <property type="match status" value="1"/>
</dbReference>
<feature type="domain" description="PHD-type" evidence="15">
    <location>
        <begin position="436"/>
        <end position="487"/>
    </location>
</feature>
<evidence type="ECO:0000259" key="15">
    <source>
        <dbReference type="PROSITE" id="PS50016"/>
    </source>
</evidence>
<dbReference type="PANTHER" id="PTHR14140:SF45">
    <property type="entry name" value="RING-TYPE E3 UBIQUITIN TRANSFERASE"/>
    <property type="match status" value="1"/>
</dbReference>
<dbReference type="PROSITE" id="PS50016">
    <property type="entry name" value="ZF_PHD_2"/>
    <property type="match status" value="1"/>
</dbReference>
<comment type="catalytic activity">
    <reaction evidence="1">
        <text>S-ubiquitinyl-[E2 ubiquitin-conjugating enzyme]-L-cysteine + [acceptor protein]-L-lysine = [E2 ubiquitin-conjugating enzyme]-L-cysteine + N(6)-ubiquitinyl-[acceptor protein]-L-lysine.</text>
        <dbReference type="EC" id="2.3.2.27"/>
    </reaction>
</comment>
<keyword evidence="5" id="KW-0479">Metal-binding</keyword>
<evidence type="ECO:0000256" key="3">
    <source>
        <dbReference type="ARBA" id="ARBA00012483"/>
    </source>
</evidence>
<dbReference type="Pfam" id="PF00628">
    <property type="entry name" value="PHD"/>
    <property type="match status" value="1"/>
</dbReference>
<dbReference type="PANTHER" id="PTHR14140">
    <property type="entry name" value="E3 UBIQUITIN-PROTEIN LIGASE UHRF-RELATED"/>
    <property type="match status" value="1"/>
</dbReference>
<dbReference type="InterPro" id="IPR001841">
    <property type="entry name" value="Znf_RING"/>
</dbReference>
<dbReference type="InterPro" id="IPR019787">
    <property type="entry name" value="Znf_PHD-finger"/>
</dbReference>
<dbReference type="PROSITE" id="PS50089">
    <property type="entry name" value="ZF_RING_2"/>
    <property type="match status" value="1"/>
</dbReference>
<dbReference type="Gene3D" id="3.30.40.10">
    <property type="entry name" value="Zinc/RING finger domain, C3HC4 (zinc finger)"/>
    <property type="match status" value="1"/>
</dbReference>
<evidence type="ECO:0000256" key="14">
    <source>
        <dbReference type="SAM" id="MobiDB-lite"/>
    </source>
</evidence>
<evidence type="ECO:0000256" key="13">
    <source>
        <dbReference type="PROSITE-ProRule" id="PRU00358"/>
    </source>
</evidence>
<dbReference type="GO" id="GO:0016567">
    <property type="term" value="P:protein ubiquitination"/>
    <property type="evidence" value="ECO:0007669"/>
    <property type="project" value="UniProtKB-UniPathway"/>
</dbReference>
<keyword evidence="11" id="KW-0131">Cell cycle</keyword>
<keyword evidence="9" id="KW-0238">DNA-binding</keyword>
<evidence type="ECO:0000256" key="1">
    <source>
        <dbReference type="ARBA" id="ARBA00000900"/>
    </source>
</evidence>
<keyword evidence="7" id="KW-0833">Ubl conjugation pathway</keyword>
<protein>
    <recommendedName>
        <fullName evidence="3">RING-type E3 ubiquitin transferase</fullName>
        <ecNumber evidence="3">2.3.2.27</ecNumber>
    </recommendedName>
</protein>
<name>A0A0L8IC59_OCTBM</name>
<dbReference type="AlphaFoldDB" id="A0A0L8IC59"/>
<dbReference type="InterPro" id="IPR003105">
    <property type="entry name" value="SRA_YDG"/>
</dbReference>
<dbReference type="InterPro" id="IPR045134">
    <property type="entry name" value="UHRF1/2-like"/>
</dbReference>
<gene>
    <name evidence="19" type="ORF">OCBIM_22021185mg</name>
</gene>
<evidence type="ECO:0000256" key="8">
    <source>
        <dbReference type="ARBA" id="ARBA00022833"/>
    </source>
</evidence>
<feature type="domain" description="RING-type" evidence="17">
    <location>
        <begin position="812"/>
        <end position="851"/>
    </location>
</feature>
<dbReference type="FunFam" id="2.30.280.10:FF:000001">
    <property type="entry name" value="E3 ubiquitin-protein ligase UHRF1 isoform 1"/>
    <property type="match status" value="1"/>
</dbReference>
<evidence type="ECO:0000256" key="12">
    <source>
        <dbReference type="PROSITE-ProRule" id="PRU00175"/>
    </source>
</evidence>
<dbReference type="PROSITE" id="PS50053">
    <property type="entry name" value="UBIQUITIN_2"/>
    <property type="match status" value="1"/>
</dbReference>
<dbReference type="SUPFAM" id="SSF54236">
    <property type="entry name" value="Ubiquitin-like"/>
    <property type="match status" value="1"/>
</dbReference>
<dbReference type="SMART" id="SM00249">
    <property type="entry name" value="PHD"/>
    <property type="match status" value="1"/>
</dbReference>
<feature type="domain" description="Ubiquitin-like" evidence="16">
    <location>
        <begin position="1"/>
        <end position="76"/>
    </location>
</feature>
<evidence type="ECO:0000256" key="6">
    <source>
        <dbReference type="ARBA" id="ARBA00022771"/>
    </source>
</evidence>
<dbReference type="Pfam" id="PF12148">
    <property type="entry name" value="TTD"/>
    <property type="match status" value="1"/>
</dbReference>
<dbReference type="PROSITE" id="PS51015">
    <property type="entry name" value="YDG"/>
    <property type="match status" value="1"/>
</dbReference>
<evidence type="ECO:0000256" key="9">
    <source>
        <dbReference type="ARBA" id="ARBA00023125"/>
    </source>
</evidence>
<dbReference type="InterPro" id="IPR011011">
    <property type="entry name" value="Znf_FYVE_PHD"/>
</dbReference>
<dbReference type="GO" id="GO:0044027">
    <property type="term" value="P:negative regulation of gene expression via chromosomal CpG island methylation"/>
    <property type="evidence" value="ECO:0007669"/>
    <property type="project" value="TreeGrafter"/>
</dbReference>
<dbReference type="SMART" id="SM00213">
    <property type="entry name" value="UBQ"/>
    <property type="match status" value="1"/>
</dbReference>
<dbReference type="InterPro" id="IPR029071">
    <property type="entry name" value="Ubiquitin-like_domsf"/>
</dbReference>
<dbReference type="SUPFAM" id="SSF57903">
    <property type="entry name" value="FYVE/PHD zinc finger"/>
    <property type="match status" value="1"/>
</dbReference>
<comment type="pathway">
    <text evidence="2">Protein modification; protein ubiquitination.</text>
</comment>
<dbReference type="InterPro" id="IPR013083">
    <property type="entry name" value="Znf_RING/FYVE/PHD"/>
</dbReference>
<keyword evidence="10 13" id="KW-0539">Nucleus</keyword>
<keyword evidence="8" id="KW-0862">Zinc</keyword>
<dbReference type="SUPFAM" id="SSF88697">
    <property type="entry name" value="PUA domain-like"/>
    <property type="match status" value="1"/>
</dbReference>
<dbReference type="GO" id="GO:0005634">
    <property type="term" value="C:nucleus"/>
    <property type="evidence" value="ECO:0007669"/>
    <property type="project" value="UniProtKB-SubCell"/>
</dbReference>
<dbReference type="Gene3D" id="2.30.30.140">
    <property type="match status" value="1"/>
</dbReference>
<proteinExistence type="predicted"/>
<dbReference type="SMART" id="SM00466">
    <property type="entry name" value="SRA"/>
    <property type="match status" value="1"/>
</dbReference>
<dbReference type="GO" id="GO:0003677">
    <property type="term" value="F:DNA binding"/>
    <property type="evidence" value="ECO:0007669"/>
    <property type="project" value="UniProtKB-KW"/>
</dbReference>
<feature type="region of interest" description="Disordered" evidence="14">
    <location>
        <begin position="84"/>
        <end position="126"/>
    </location>
</feature>
<evidence type="ECO:0000313" key="19">
    <source>
        <dbReference type="EMBL" id="KOF98994.1"/>
    </source>
</evidence>
<dbReference type="InterPro" id="IPR000626">
    <property type="entry name" value="Ubiquitin-like_dom"/>
</dbReference>
<dbReference type="STRING" id="37653.A0A0L8IC59"/>
<feature type="region of interest" description="Disordered" evidence="14">
    <location>
        <begin position="735"/>
        <end position="764"/>
    </location>
</feature>
<dbReference type="InterPro" id="IPR001965">
    <property type="entry name" value="Znf_PHD"/>
</dbReference>
<keyword evidence="6 12" id="KW-0863">Zinc-finger</keyword>
<accession>A0A0L8IC59</accession>
<dbReference type="PROSITE" id="PS00518">
    <property type="entry name" value="ZF_RING_1"/>
    <property type="match status" value="1"/>
</dbReference>
<dbReference type="CDD" id="cd20388">
    <property type="entry name" value="Tudor_UHRF_rpt2"/>
    <property type="match status" value="1"/>
</dbReference>
<dbReference type="InterPro" id="IPR036987">
    <property type="entry name" value="SRA-YDG_sf"/>
</dbReference>
<dbReference type="CDD" id="cd15525">
    <property type="entry name" value="PHD_UHRF1_2"/>
    <property type="match status" value="1"/>
</dbReference>
<dbReference type="FunFam" id="3.30.40.10:FF:000066">
    <property type="entry name" value="E3 ubiquitin-protein ligase UHRF2 isoform X1"/>
    <property type="match status" value="1"/>
</dbReference>
<dbReference type="Gene3D" id="2.30.280.10">
    <property type="entry name" value="SRA-YDG"/>
    <property type="match status" value="1"/>
</dbReference>
<dbReference type="UniPathway" id="UPA00143"/>
<dbReference type="InterPro" id="IPR017907">
    <property type="entry name" value="Znf_RING_CS"/>
</dbReference>
<evidence type="ECO:0000256" key="11">
    <source>
        <dbReference type="ARBA" id="ARBA00023306"/>
    </source>
</evidence>
<dbReference type="KEGG" id="obi:106874972"/>
<keyword evidence="4" id="KW-0808">Transferase</keyword>
<dbReference type="FunFam" id="3.10.20.90:FF:000465">
    <property type="entry name" value="E3 ubiquitin-protein ligase UHRF1-like Protein"/>
    <property type="match status" value="1"/>
</dbReference>
<evidence type="ECO:0000256" key="2">
    <source>
        <dbReference type="ARBA" id="ARBA00004906"/>
    </source>
</evidence>
<dbReference type="SMR" id="A0A0L8IC59"/>
<dbReference type="OMA" id="CQHNICK"/>
<dbReference type="GO" id="GO:0008270">
    <property type="term" value="F:zinc ion binding"/>
    <property type="evidence" value="ECO:0007669"/>
    <property type="project" value="UniProtKB-KW"/>
</dbReference>
<dbReference type="SMART" id="SM00184">
    <property type="entry name" value="RING"/>
    <property type="match status" value="2"/>
</dbReference>
<dbReference type="EC" id="2.3.2.27" evidence="3"/>
<dbReference type="SUPFAM" id="SSF57850">
    <property type="entry name" value="RING/U-box"/>
    <property type="match status" value="1"/>
</dbReference>
<dbReference type="GO" id="GO:0061630">
    <property type="term" value="F:ubiquitin protein ligase activity"/>
    <property type="evidence" value="ECO:0007669"/>
    <property type="project" value="UniProtKB-EC"/>
</dbReference>
<reference evidence="19" key="1">
    <citation type="submission" date="2015-07" db="EMBL/GenBank/DDBJ databases">
        <title>MeaNS - Measles Nucleotide Surveillance Program.</title>
        <authorList>
            <person name="Tran T."/>
            <person name="Druce J."/>
        </authorList>
    </citation>
    <scope>NUCLEOTIDE SEQUENCE</scope>
    <source>
        <strain evidence="19">UCB-OBI-ISO-001</strain>
        <tissue evidence="19">Gonad</tissue>
    </source>
</reference>
<evidence type="ECO:0000256" key="10">
    <source>
        <dbReference type="ARBA" id="ARBA00023242"/>
    </source>
</evidence>
<dbReference type="InterPro" id="IPR015947">
    <property type="entry name" value="PUA-like_sf"/>
</dbReference>
<dbReference type="Gene3D" id="2.30.30.1150">
    <property type="match status" value="1"/>
</dbReference>
<organism evidence="19">
    <name type="scientific">Octopus bimaculoides</name>
    <name type="common">California two-spotted octopus</name>
    <dbReference type="NCBI Taxonomy" id="37653"/>
    <lineage>
        <taxon>Eukaryota</taxon>
        <taxon>Metazoa</taxon>
        <taxon>Spiralia</taxon>
        <taxon>Lophotrochozoa</taxon>
        <taxon>Mollusca</taxon>
        <taxon>Cephalopoda</taxon>
        <taxon>Coleoidea</taxon>
        <taxon>Octopodiformes</taxon>
        <taxon>Octopoda</taxon>
        <taxon>Incirrata</taxon>
        <taxon>Octopodidae</taxon>
        <taxon>Octopus</taxon>
    </lineage>
</organism>
<evidence type="ECO:0000259" key="17">
    <source>
        <dbReference type="PROSITE" id="PS50089"/>
    </source>
</evidence>
<dbReference type="OrthoDB" id="2270193at2759"/>
<comment type="subcellular location">
    <subcellularLocation>
        <location evidence="13">Nucleus</location>
    </subcellularLocation>
</comment>
<dbReference type="Pfam" id="PF02182">
    <property type="entry name" value="SAD_SRA"/>
    <property type="match status" value="1"/>
</dbReference>
<sequence>MWIQVRTFDGKKTVKVKGLSKLTKVEELRESIKDKFDAEPSQQQLFYRGKLLVNGHTLFDYNVGLNDLIQLMIRQKIPVAPVQKDEPKPIEYESEENSNSSDKENKMPESCLPAAKASTSGQLSGETEDISDSIYKIGDIIDGRDPTMGAWFEAKIVKIIPKLCTNARKGSDSTATPLQEVVNSDNKNECSRDRIEGCANDIGRTDTENILDTRISNEECNASTGLSHENADKNKQIHSNSTDSKLSEKGTIVDENANHCDSLPVMDTQTDSKLSDVQWKEKLLKDVPKTNDGFIYSIVFDGYEEDEPVELDSNQIRPRARHIIKFKDITVGQKVMANYNYDSPEQRGYWYDCIVSSKRDTRTIKELYGTAFIGVDLTPLENCHLLFRDEIFAIESAGMQMNESHLLTNPEASPAKRLNKPECDYCNDNPRRKCRHCACSVCGGKNNPERQILCDECDMAYHIDCLKPPLEKIPDEDEWYCPECKVDDGTVVKAGERLKESKKRAKMPSAKNTSTRDWGKGMACVGRQKECTLVPPDHFGVIPGVPVGTTWKFRVQVSEAGIHRPHVAGIHGREDVGAFSIVLSGGYEDDVDNGDDFTYTGSGGRDLSGNKRTAEQSCDQTLTRYNKALARNCNAPLDDKKGTEAKDWRAGKPVRVVRSCKGRKHSKYAPLEGNRYDGIYKIVKYWPAKGKSGFLVWRYLLRRDDTQAAPWTNSGKRRIKELGLSMQYPDGYLEAQNHKEEKDKKKKRNSSGESTEASSKKKQKVAAYKVDPAVSKLCKEDRANSKLWNEAMQSTKEGATVFFSKVEELFICVCCQELVFNPITTDCCHNVCKSCLQRSFKAEIYTCPSCRAELGKGYSMNINKTLSKILSQLYPGYGAGRS</sequence>
<evidence type="ECO:0000256" key="7">
    <source>
        <dbReference type="ARBA" id="ARBA00022786"/>
    </source>
</evidence>
<evidence type="ECO:0000256" key="4">
    <source>
        <dbReference type="ARBA" id="ARBA00022679"/>
    </source>
</evidence>
<dbReference type="CDD" id="cd01797">
    <property type="entry name" value="Ubl_UHRF"/>
    <property type="match status" value="1"/>
</dbReference>
<dbReference type="Pfam" id="PF00240">
    <property type="entry name" value="ubiquitin"/>
    <property type="match status" value="1"/>
</dbReference>
<feature type="region of interest" description="Disordered" evidence="14">
    <location>
        <begin position="224"/>
        <end position="247"/>
    </location>
</feature>
<dbReference type="EMBL" id="KQ416040">
    <property type="protein sequence ID" value="KOF98994.1"/>
    <property type="molecule type" value="Genomic_DNA"/>
</dbReference>
<evidence type="ECO:0000256" key="5">
    <source>
        <dbReference type="ARBA" id="ARBA00022723"/>
    </source>
</evidence>
<evidence type="ECO:0000259" key="18">
    <source>
        <dbReference type="PROSITE" id="PS51015"/>
    </source>
</evidence>